<dbReference type="Pfam" id="PF02272">
    <property type="entry name" value="DHHA1"/>
    <property type="match status" value="1"/>
</dbReference>
<reference evidence="2 3" key="1">
    <citation type="journal article" date="2016" name="Nat. Commun.">
        <title>Thousands of microbial genomes shed light on interconnected biogeochemical processes in an aquifer system.</title>
        <authorList>
            <person name="Anantharaman K."/>
            <person name="Brown C.T."/>
            <person name="Hug L.A."/>
            <person name="Sharon I."/>
            <person name="Castelle C.J."/>
            <person name="Probst A.J."/>
            <person name="Thomas B.C."/>
            <person name="Singh A."/>
            <person name="Wilkins M.J."/>
            <person name="Karaoz U."/>
            <person name="Brodie E.L."/>
            <person name="Williams K.H."/>
            <person name="Hubbard S.S."/>
            <person name="Banfield J.F."/>
        </authorList>
    </citation>
    <scope>NUCLEOTIDE SEQUENCE [LARGE SCALE GENOMIC DNA]</scope>
</reference>
<dbReference type="STRING" id="1798652.A3A43_02850"/>
<sequence length="284" mass="32260">MSSSLREKIVVIYHGDCPDGFGGAWAARKKFRDRARYVPAPNWDTPPPGLVNKEIYLIDFAYKSPEVVRKLMRDNRRVTAIDHHISAEKAVKATHDYSFSLRHSGAVLAWKYFHPGKPVPQLLAYIEDSDLWKFRLPHSRPLASFIGTVELDFSKWDRFARQFERADFRKKCAEQGRALLDYEKKLVDQVIRETAQRVRFEGRIACAANCPLLHSQIGNALVKKFPPLGIVWSVHKNKKRVSLRSNGKVDVAKIAMKFGGGGHKRAAGFSLKASDPLPWEKIAP</sequence>
<dbReference type="PANTHER" id="PTHR46922:SF4">
    <property type="entry name" value="DHHA1 DOMAIN PROTEIN"/>
    <property type="match status" value="1"/>
</dbReference>
<dbReference type="EMBL" id="MHLC01000011">
    <property type="protein sequence ID" value="OGZ01436.1"/>
    <property type="molecule type" value="Genomic_DNA"/>
</dbReference>
<dbReference type="Proteomes" id="UP000178495">
    <property type="component" value="Unassembled WGS sequence"/>
</dbReference>
<evidence type="ECO:0000313" key="2">
    <source>
        <dbReference type="EMBL" id="OGZ01436.1"/>
    </source>
</evidence>
<evidence type="ECO:0000313" key="3">
    <source>
        <dbReference type="Proteomes" id="UP000178495"/>
    </source>
</evidence>
<evidence type="ECO:0000259" key="1">
    <source>
        <dbReference type="Pfam" id="PF02272"/>
    </source>
</evidence>
<dbReference type="SUPFAM" id="SSF64182">
    <property type="entry name" value="DHH phosphoesterases"/>
    <property type="match status" value="1"/>
</dbReference>
<accession>A0A1G2CJ53</accession>
<dbReference type="GO" id="GO:0003676">
    <property type="term" value="F:nucleic acid binding"/>
    <property type="evidence" value="ECO:0007669"/>
    <property type="project" value="InterPro"/>
</dbReference>
<proteinExistence type="predicted"/>
<dbReference type="PANTHER" id="PTHR46922">
    <property type="entry name" value="DHHA1 DOMAIN PROTEIN"/>
    <property type="match status" value="1"/>
</dbReference>
<dbReference type="InterPro" id="IPR003156">
    <property type="entry name" value="DHHA1_dom"/>
</dbReference>
<dbReference type="Gene3D" id="3.10.310.30">
    <property type="match status" value="1"/>
</dbReference>
<dbReference type="InterPro" id="IPR038763">
    <property type="entry name" value="DHH_sf"/>
</dbReference>
<comment type="caution">
    <text evidence="2">The sequence shown here is derived from an EMBL/GenBank/DDBJ whole genome shotgun (WGS) entry which is preliminary data.</text>
</comment>
<name>A0A1G2CJ53_9BACT</name>
<gene>
    <name evidence="2" type="ORF">A3A43_02850</name>
</gene>
<protein>
    <recommendedName>
        <fullName evidence="1">DHHA1 domain-containing protein</fullName>
    </recommendedName>
</protein>
<dbReference type="AlphaFoldDB" id="A0A1G2CJ53"/>
<organism evidence="2 3">
    <name type="scientific">Candidatus Liptonbacteria bacterium RIFCSPLOWO2_01_FULL_56_20</name>
    <dbReference type="NCBI Taxonomy" id="1798652"/>
    <lineage>
        <taxon>Bacteria</taxon>
        <taxon>Candidatus Liptoniibacteriota</taxon>
    </lineage>
</organism>
<feature type="domain" description="DHHA1" evidence="1">
    <location>
        <begin position="231"/>
        <end position="273"/>
    </location>
</feature>